<organism evidence="2 3">
    <name type="scientific">Staphylotrichum longicolle</name>
    <dbReference type="NCBI Taxonomy" id="669026"/>
    <lineage>
        <taxon>Eukaryota</taxon>
        <taxon>Fungi</taxon>
        <taxon>Dikarya</taxon>
        <taxon>Ascomycota</taxon>
        <taxon>Pezizomycotina</taxon>
        <taxon>Sordariomycetes</taxon>
        <taxon>Sordariomycetidae</taxon>
        <taxon>Sordariales</taxon>
        <taxon>Chaetomiaceae</taxon>
        <taxon>Staphylotrichum</taxon>
    </lineage>
</organism>
<gene>
    <name evidence="2" type="ORF">NEMBOFW57_009068</name>
</gene>
<reference evidence="2" key="1">
    <citation type="submission" date="2023-02" db="EMBL/GenBank/DDBJ databases">
        <authorList>
            <person name="Palmer J.M."/>
        </authorList>
    </citation>
    <scope>NUCLEOTIDE SEQUENCE</scope>
    <source>
        <strain evidence="2">FW57</strain>
    </source>
</reference>
<feature type="compositionally biased region" description="Acidic residues" evidence="1">
    <location>
        <begin position="272"/>
        <end position="298"/>
    </location>
</feature>
<name>A0AAD4ESJ2_9PEZI</name>
<feature type="compositionally biased region" description="Polar residues" evidence="1">
    <location>
        <begin position="41"/>
        <end position="51"/>
    </location>
</feature>
<feature type="compositionally biased region" description="Basic and acidic residues" evidence="1">
    <location>
        <begin position="187"/>
        <end position="198"/>
    </location>
</feature>
<feature type="compositionally biased region" description="Basic and acidic residues" evidence="1">
    <location>
        <begin position="233"/>
        <end position="254"/>
    </location>
</feature>
<dbReference type="EMBL" id="JAHCVI010000004">
    <property type="protein sequence ID" value="KAG7286754.1"/>
    <property type="molecule type" value="Genomic_DNA"/>
</dbReference>
<evidence type="ECO:0000313" key="2">
    <source>
        <dbReference type="EMBL" id="KAG7286754.1"/>
    </source>
</evidence>
<feature type="region of interest" description="Disordered" evidence="1">
    <location>
        <begin position="148"/>
        <end position="309"/>
    </location>
</feature>
<evidence type="ECO:0000313" key="3">
    <source>
        <dbReference type="Proteomes" id="UP001197093"/>
    </source>
</evidence>
<proteinExistence type="predicted"/>
<protein>
    <submittedName>
        <fullName evidence="2">Uncharacterized protein</fullName>
    </submittedName>
</protein>
<feature type="compositionally biased region" description="Polar residues" evidence="1">
    <location>
        <begin position="168"/>
        <end position="180"/>
    </location>
</feature>
<feature type="region of interest" description="Disordered" evidence="1">
    <location>
        <begin position="41"/>
        <end position="120"/>
    </location>
</feature>
<feature type="compositionally biased region" description="Low complexity" evidence="1">
    <location>
        <begin position="158"/>
        <end position="167"/>
    </location>
</feature>
<feature type="compositionally biased region" description="Low complexity" evidence="1">
    <location>
        <begin position="52"/>
        <end position="94"/>
    </location>
</feature>
<keyword evidence="3" id="KW-1185">Reference proteome</keyword>
<dbReference type="AlphaFoldDB" id="A0AAD4ESJ2"/>
<sequence>MAPKRLGGSRRSYNPITGVYNAFVVSENAPIVRSVTAFGNLPSNHQTQINMSRNTNTNRTSRPSSVHPTTSSIYSHSSQPSIPLSPLSASQQQPVYINPDPSTHHRSAAAPSHRRPSSTAFFRPLAPSAAYSTASINPFGSVPAAGSAWEITRPPRPGSGRSSVGSGYDSQRSQRSTSINGSGSSNGKDKGRDKDKGKGKSKKPSSSSCLKVDKDSLSAAAKMGIWLMGTTPRKLEKAARAQKDRREWEREEKRARRGARRGGGRGGRSEDGGEEEEGGVEVWEEGEGREEWEGEEEVEERRASLRSMV</sequence>
<accession>A0AAD4ESJ2</accession>
<evidence type="ECO:0000256" key="1">
    <source>
        <dbReference type="SAM" id="MobiDB-lite"/>
    </source>
</evidence>
<dbReference type="Proteomes" id="UP001197093">
    <property type="component" value="Unassembled WGS sequence"/>
</dbReference>
<comment type="caution">
    <text evidence="2">The sequence shown here is derived from an EMBL/GenBank/DDBJ whole genome shotgun (WGS) entry which is preliminary data.</text>
</comment>
<feature type="compositionally biased region" description="Basic residues" evidence="1">
    <location>
        <begin position="104"/>
        <end position="116"/>
    </location>
</feature>